<reference evidence="1 3" key="1">
    <citation type="submission" date="2023-07" db="EMBL/GenBank/DDBJ databases">
        <title>Sorghum-associated microbial communities from plants grown in Nebraska, USA.</title>
        <authorList>
            <person name="Schachtman D."/>
        </authorList>
    </citation>
    <scope>NUCLEOTIDE SEQUENCE</scope>
    <source>
        <strain evidence="1">DS1006</strain>
        <strain evidence="2 3">DS1016</strain>
    </source>
</reference>
<evidence type="ECO:0000313" key="4">
    <source>
        <dbReference type="Proteomes" id="UP001242995"/>
    </source>
</evidence>
<protein>
    <submittedName>
        <fullName evidence="1">Uncharacterized protein</fullName>
    </submittedName>
</protein>
<dbReference type="AlphaFoldDB" id="A0AAW8D9Z5"/>
<accession>A0AAW8D9Z5</accession>
<keyword evidence="3" id="KW-1185">Reference proteome</keyword>
<evidence type="ECO:0000313" key="2">
    <source>
        <dbReference type="EMBL" id="MDQ0180227.1"/>
    </source>
</evidence>
<organism evidence="1 4">
    <name type="scientific">Arthrobacter bambusae</name>
    <dbReference type="NCBI Taxonomy" id="1338426"/>
    <lineage>
        <taxon>Bacteria</taxon>
        <taxon>Bacillati</taxon>
        <taxon>Actinomycetota</taxon>
        <taxon>Actinomycetes</taxon>
        <taxon>Micrococcales</taxon>
        <taxon>Micrococcaceae</taxon>
        <taxon>Arthrobacter</taxon>
    </lineage>
</organism>
<name>A0AAW8D9Z5_9MICC</name>
<sequence>MSSGAVAESRKIISGDKLGNKALVQRLTSDGSSIEDWGEYTTRTHQSPSGDFHAHFYMNQRTGAIDYGYDYKVIFNGVTR</sequence>
<dbReference type="EMBL" id="JAUSTF010000002">
    <property type="protein sequence ID" value="MDQ0180227.1"/>
    <property type="molecule type" value="Genomic_DNA"/>
</dbReference>
<comment type="caution">
    <text evidence="1">The sequence shown here is derived from an EMBL/GenBank/DDBJ whole genome shotgun (WGS) entry which is preliminary data.</text>
</comment>
<evidence type="ECO:0000313" key="1">
    <source>
        <dbReference type="EMBL" id="MDP9903120.1"/>
    </source>
</evidence>
<gene>
    <name evidence="1" type="ORF">J2S90_000060</name>
    <name evidence="2" type="ORF">J2S93_001643</name>
</gene>
<dbReference type="RefSeq" id="WP_306958726.1">
    <property type="nucleotide sequence ID" value="NZ_JAUSRG010000001.1"/>
</dbReference>
<proteinExistence type="predicted"/>
<evidence type="ECO:0000313" key="3">
    <source>
        <dbReference type="Proteomes" id="UP001230951"/>
    </source>
</evidence>
<dbReference type="EMBL" id="JAUSRG010000001">
    <property type="protein sequence ID" value="MDP9903120.1"/>
    <property type="molecule type" value="Genomic_DNA"/>
</dbReference>
<dbReference type="Proteomes" id="UP001230951">
    <property type="component" value="Unassembled WGS sequence"/>
</dbReference>
<dbReference type="Proteomes" id="UP001242995">
    <property type="component" value="Unassembled WGS sequence"/>
</dbReference>